<keyword evidence="1" id="KW-0732">Signal</keyword>
<gene>
    <name evidence="2" type="ORF">L21SP5_03145</name>
</gene>
<evidence type="ECO:0000313" key="2">
    <source>
        <dbReference type="EMBL" id="ALO16760.1"/>
    </source>
</evidence>
<dbReference type="EMBL" id="CP013118">
    <property type="protein sequence ID" value="ALO16760.1"/>
    <property type="molecule type" value="Genomic_DNA"/>
</dbReference>
<feature type="signal peptide" evidence="1">
    <location>
        <begin position="1"/>
        <end position="18"/>
    </location>
</feature>
<dbReference type="KEGG" id="blq:L21SP5_03145"/>
<dbReference type="STRING" id="1307839.L21SP5_03145"/>
<accession>A0A0S2I2W2</accession>
<dbReference type="AlphaFoldDB" id="A0A0S2I2W2"/>
<name>A0A0S2I2W2_9BACT</name>
<reference evidence="2 3" key="1">
    <citation type="submission" date="2015-11" db="EMBL/GenBank/DDBJ databases">
        <title>Description and complete genome sequence of a novel strain predominating in hypersaline microbial mats and representing a new family of the Bacteriodetes phylum.</title>
        <authorList>
            <person name="Spring S."/>
            <person name="Bunk B."/>
            <person name="Sproer C."/>
            <person name="Klenk H.-P."/>
        </authorList>
    </citation>
    <scope>NUCLEOTIDE SEQUENCE [LARGE SCALE GENOMIC DNA]</scope>
    <source>
        <strain evidence="2 3">L21-Spi-D4</strain>
    </source>
</reference>
<evidence type="ECO:0000313" key="3">
    <source>
        <dbReference type="Proteomes" id="UP000064893"/>
    </source>
</evidence>
<sequence precursor="true">MKYIVIALLLLVSGSVSGQFEDQEFGVISQKEIDMESYPEDPESGAVVLFDKGKSVFFDYRGAYDIRFTRHKRIKNYSITQNSIMQRLPSHFMKMVMMPQKRWSP</sequence>
<protein>
    <submittedName>
        <fullName evidence="2">Uncharacterized protein</fullName>
    </submittedName>
</protein>
<dbReference type="OrthoDB" id="98874at2"/>
<keyword evidence="3" id="KW-1185">Reference proteome</keyword>
<evidence type="ECO:0000256" key="1">
    <source>
        <dbReference type="SAM" id="SignalP"/>
    </source>
</evidence>
<dbReference type="Proteomes" id="UP000064893">
    <property type="component" value="Chromosome"/>
</dbReference>
<organism evidence="2 3">
    <name type="scientific">Salinivirga cyanobacteriivorans</name>
    <dbReference type="NCBI Taxonomy" id="1307839"/>
    <lineage>
        <taxon>Bacteria</taxon>
        <taxon>Pseudomonadati</taxon>
        <taxon>Bacteroidota</taxon>
        <taxon>Bacteroidia</taxon>
        <taxon>Bacteroidales</taxon>
        <taxon>Salinivirgaceae</taxon>
        <taxon>Salinivirga</taxon>
    </lineage>
</organism>
<proteinExistence type="predicted"/>
<feature type="chain" id="PRO_5006599633" evidence="1">
    <location>
        <begin position="19"/>
        <end position="105"/>
    </location>
</feature>
<dbReference type="RefSeq" id="WP_057954111.1">
    <property type="nucleotide sequence ID" value="NZ_CP013118.1"/>
</dbReference>